<accession>A0A9E3H9L1</accession>
<dbReference type="AlphaFoldDB" id="A0A9E3H9L1"/>
<gene>
    <name evidence="1" type="ORF">KME28_16115</name>
</gene>
<dbReference type="EMBL" id="JAHHHW010000099">
    <property type="protein sequence ID" value="MBW4433201.1"/>
    <property type="molecule type" value="Genomic_DNA"/>
</dbReference>
<dbReference type="Proteomes" id="UP000813215">
    <property type="component" value="Unassembled WGS sequence"/>
</dbReference>
<reference evidence="1" key="1">
    <citation type="submission" date="2021-05" db="EMBL/GenBank/DDBJ databases">
        <authorList>
            <person name="Pietrasiak N."/>
            <person name="Ward R."/>
            <person name="Stajich J.E."/>
            <person name="Kurbessoian T."/>
        </authorList>
    </citation>
    <scope>NUCLEOTIDE SEQUENCE</scope>
    <source>
        <strain evidence="1">HA4357-MV3</strain>
    </source>
</reference>
<organism evidence="1 2">
    <name type="scientific">Pelatocladus maniniholoensis HA4357-MV3</name>
    <dbReference type="NCBI Taxonomy" id="1117104"/>
    <lineage>
        <taxon>Bacteria</taxon>
        <taxon>Bacillati</taxon>
        <taxon>Cyanobacteriota</taxon>
        <taxon>Cyanophyceae</taxon>
        <taxon>Nostocales</taxon>
        <taxon>Nostocaceae</taxon>
        <taxon>Pelatocladus</taxon>
    </lineage>
</organism>
<evidence type="ECO:0000313" key="2">
    <source>
        <dbReference type="Proteomes" id="UP000813215"/>
    </source>
</evidence>
<name>A0A9E3H9L1_9NOST</name>
<proteinExistence type="predicted"/>
<sequence length="115" mass="13650">MEISCQTEDREYHHQHLNSVEDFSEFINNHSTNDYYLNIDSVIYHLLKITSCEPRDYLKIIVNLQGRILPQELTITHFDDLHYFLSQHPSPQYLLEINSSVFRMQKSGIILNPIE</sequence>
<evidence type="ECO:0000313" key="1">
    <source>
        <dbReference type="EMBL" id="MBW4433201.1"/>
    </source>
</evidence>
<reference evidence="1" key="2">
    <citation type="journal article" date="2022" name="Microbiol. Resour. Announc.">
        <title>Metagenome Sequencing to Explore Phylogenomics of Terrestrial Cyanobacteria.</title>
        <authorList>
            <person name="Ward R.D."/>
            <person name="Stajich J.E."/>
            <person name="Johansen J.R."/>
            <person name="Huntemann M."/>
            <person name="Clum A."/>
            <person name="Foster B."/>
            <person name="Foster B."/>
            <person name="Roux S."/>
            <person name="Palaniappan K."/>
            <person name="Varghese N."/>
            <person name="Mukherjee S."/>
            <person name="Reddy T.B.K."/>
            <person name="Daum C."/>
            <person name="Copeland A."/>
            <person name="Chen I.A."/>
            <person name="Ivanova N.N."/>
            <person name="Kyrpides N.C."/>
            <person name="Shapiro N."/>
            <person name="Eloe-Fadrosh E.A."/>
            <person name="Pietrasiak N."/>
        </authorList>
    </citation>
    <scope>NUCLEOTIDE SEQUENCE</scope>
    <source>
        <strain evidence="1">HA4357-MV3</strain>
    </source>
</reference>
<comment type="caution">
    <text evidence="1">The sequence shown here is derived from an EMBL/GenBank/DDBJ whole genome shotgun (WGS) entry which is preliminary data.</text>
</comment>
<protein>
    <submittedName>
        <fullName evidence="1">Uncharacterized protein</fullName>
    </submittedName>
</protein>